<proteinExistence type="inferred from homology"/>
<reference evidence="11 12" key="1">
    <citation type="submission" date="2019-04" db="EMBL/GenBank/DDBJ databases">
        <title>High contiguity whole genome sequence and gene annotation resource for two Venturia nashicola isolates.</title>
        <authorList>
            <person name="Prokchorchik M."/>
            <person name="Won K."/>
            <person name="Lee Y."/>
            <person name="Choi E.D."/>
            <person name="Segonzac C."/>
            <person name="Sohn K.H."/>
        </authorList>
    </citation>
    <scope>NUCLEOTIDE SEQUENCE [LARGE SCALE GENOMIC DNA]</scope>
    <source>
        <strain evidence="11 12">PRI2</strain>
    </source>
</reference>
<protein>
    <submittedName>
        <fullName evidence="11">Amino acid transporter</fullName>
    </submittedName>
</protein>
<dbReference type="AlphaFoldDB" id="A0A4Z1NEI8"/>
<feature type="transmembrane region" description="Helical" evidence="9">
    <location>
        <begin position="518"/>
        <end position="540"/>
    </location>
</feature>
<keyword evidence="7 9" id="KW-0472">Membrane</keyword>
<feature type="transmembrane region" description="Helical" evidence="9">
    <location>
        <begin position="182"/>
        <end position="205"/>
    </location>
</feature>
<feature type="transmembrane region" description="Helical" evidence="9">
    <location>
        <begin position="463"/>
        <end position="479"/>
    </location>
</feature>
<evidence type="ECO:0000259" key="10">
    <source>
        <dbReference type="Pfam" id="PF01490"/>
    </source>
</evidence>
<keyword evidence="3" id="KW-0813">Transport</keyword>
<evidence type="ECO:0000256" key="7">
    <source>
        <dbReference type="ARBA" id="ARBA00023136"/>
    </source>
</evidence>
<evidence type="ECO:0000256" key="6">
    <source>
        <dbReference type="ARBA" id="ARBA00022989"/>
    </source>
</evidence>
<dbReference type="STRING" id="86259.A0A4Z1NEI8"/>
<dbReference type="InterPro" id="IPR013057">
    <property type="entry name" value="AA_transpt_TM"/>
</dbReference>
<feature type="transmembrane region" description="Helical" evidence="9">
    <location>
        <begin position="380"/>
        <end position="402"/>
    </location>
</feature>
<feature type="transmembrane region" description="Helical" evidence="9">
    <location>
        <begin position="485"/>
        <end position="506"/>
    </location>
</feature>
<dbReference type="GO" id="GO:0016020">
    <property type="term" value="C:membrane"/>
    <property type="evidence" value="ECO:0007669"/>
    <property type="project" value="UniProtKB-SubCell"/>
</dbReference>
<comment type="similarity">
    <text evidence="2">Belongs to the amino acid/polyamine transporter 2 family.</text>
</comment>
<evidence type="ECO:0000313" key="12">
    <source>
        <dbReference type="Proteomes" id="UP000298493"/>
    </source>
</evidence>
<feature type="transmembrane region" description="Helical" evidence="9">
    <location>
        <begin position="422"/>
        <end position="442"/>
    </location>
</feature>
<evidence type="ECO:0000256" key="5">
    <source>
        <dbReference type="ARBA" id="ARBA00022970"/>
    </source>
</evidence>
<dbReference type="EMBL" id="SNSC02000025">
    <property type="protein sequence ID" value="TID13827.1"/>
    <property type="molecule type" value="Genomic_DNA"/>
</dbReference>
<evidence type="ECO:0000313" key="11">
    <source>
        <dbReference type="EMBL" id="TID13827.1"/>
    </source>
</evidence>
<feature type="region of interest" description="Disordered" evidence="8">
    <location>
        <begin position="1"/>
        <end position="112"/>
    </location>
</feature>
<feature type="domain" description="Amino acid transporter transmembrane" evidence="10">
    <location>
        <begin position="151"/>
        <end position="538"/>
    </location>
</feature>
<evidence type="ECO:0000256" key="3">
    <source>
        <dbReference type="ARBA" id="ARBA00022448"/>
    </source>
</evidence>
<evidence type="ECO:0000256" key="4">
    <source>
        <dbReference type="ARBA" id="ARBA00022692"/>
    </source>
</evidence>
<evidence type="ECO:0000256" key="2">
    <source>
        <dbReference type="ARBA" id="ARBA00008066"/>
    </source>
</evidence>
<feature type="transmembrane region" description="Helical" evidence="9">
    <location>
        <begin position="271"/>
        <end position="295"/>
    </location>
</feature>
<dbReference type="PANTHER" id="PTHR22950:SF458">
    <property type="entry name" value="SODIUM-COUPLED NEUTRAL AMINO ACID TRANSPORTER 11-RELATED"/>
    <property type="match status" value="1"/>
</dbReference>
<feature type="transmembrane region" description="Helical" evidence="9">
    <location>
        <begin position="226"/>
        <end position="251"/>
    </location>
</feature>
<evidence type="ECO:0000256" key="1">
    <source>
        <dbReference type="ARBA" id="ARBA00004141"/>
    </source>
</evidence>
<organism evidence="11 12">
    <name type="scientific">Venturia nashicola</name>
    <dbReference type="NCBI Taxonomy" id="86259"/>
    <lineage>
        <taxon>Eukaryota</taxon>
        <taxon>Fungi</taxon>
        <taxon>Dikarya</taxon>
        <taxon>Ascomycota</taxon>
        <taxon>Pezizomycotina</taxon>
        <taxon>Dothideomycetes</taxon>
        <taxon>Pleosporomycetidae</taxon>
        <taxon>Venturiales</taxon>
        <taxon>Venturiaceae</taxon>
        <taxon>Venturia</taxon>
    </lineage>
</organism>
<feature type="transmembrane region" description="Helical" evidence="9">
    <location>
        <begin position="347"/>
        <end position="368"/>
    </location>
</feature>
<keyword evidence="5" id="KW-0029">Amino-acid transport</keyword>
<dbReference type="GO" id="GO:0015179">
    <property type="term" value="F:L-amino acid transmembrane transporter activity"/>
    <property type="evidence" value="ECO:0007669"/>
    <property type="project" value="TreeGrafter"/>
</dbReference>
<sequence length="553" mass="59905">MANSSPAAQAASNSIAHEETHSLLSSDSDDLVILPRPTLTPSPGHSASPDPIPLFRLAPRRQSSFAQPRPDGAPRTPNRVQFNDAPAIHTLTPRNSTSWMDEDDFLGRRDDSEEGEGVRLLRDMEPGAVTAASADVGFSRQHLLLESARPKSGMSSAFMNMANSIIGAGIIGQPYAFRQAGLFTGVFLLVVLTFVVDWTIQLIVINSKMSGTDSFQGTVQHCFGQAGLIAISIAQWAFAFGGMLAFCIIIGDTIPTVFRAMFPSLEDTEFLWLLTDRRAIIIMFVLGISFPLSMYRDIAKLAKASTLALISMLIIIVTVVTQVFFVPLELRGQLRGSLIINKGITEAIGVISFAFVCHHNSLLIYGSLRKPTLDRFAKVTHWSTGISCVACLILALVGYLTFGDKTDGNVLNNFPDDNIMVNIARLCFGLNMLTTLPLECFVCREVIFTYFYPSEPHQQTRHVATTSALVISAIALSLFTCDLGIVFELVGATSACALAYILPPLCYLKLSTRSWKSYAAAGCVVFGVAVMCITVFGAVAKMVDGSGTSKKCE</sequence>
<dbReference type="GO" id="GO:0005783">
    <property type="term" value="C:endoplasmic reticulum"/>
    <property type="evidence" value="ECO:0007669"/>
    <property type="project" value="TreeGrafter"/>
</dbReference>
<feature type="compositionally biased region" description="Low complexity" evidence="8">
    <location>
        <begin position="1"/>
        <end position="15"/>
    </location>
</feature>
<feature type="transmembrane region" description="Helical" evidence="9">
    <location>
        <begin position="307"/>
        <end position="327"/>
    </location>
</feature>
<accession>A0A4Z1NEI8</accession>
<keyword evidence="12" id="KW-1185">Reference proteome</keyword>
<evidence type="ECO:0000256" key="9">
    <source>
        <dbReference type="SAM" id="Phobius"/>
    </source>
</evidence>
<keyword evidence="4 9" id="KW-0812">Transmembrane</keyword>
<dbReference type="Proteomes" id="UP000298493">
    <property type="component" value="Unassembled WGS sequence"/>
</dbReference>
<evidence type="ECO:0000256" key="8">
    <source>
        <dbReference type="SAM" id="MobiDB-lite"/>
    </source>
</evidence>
<comment type="caution">
    <text evidence="11">The sequence shown here is derived from an EMBL/GenBank/DDBJ whole genome shotgun (WGS) entry which is preliminary data.</text>
</comment>
<dbReference type="PANTHER" id="PTHR22950">
    <property type="entry name" value="AMINO ACID TRANSPORTER"/>
    <property type="match status" value="1"/>
</dbReference>
<name>A0A4Z1NEI8_9PEZI</name>
<dbReference type="Pfam" id="PF01490">
    <property type="entry name" value="Aa_trans"/>
    <property type="match status" value="1"/>
</dbReference>
<gene>
    <name evidence="11" type="ORF">E6O75_ATG01805</name>
</gene>
<keyword evidence="6 9" id="KW-1133">Transmembrane helix</keyword>
<comment type="subcellular location">
    <subcellularLocation>
        <location evidence="1">Membrane</location>
        <topology evidence="1">Multi-pass membrane protein</topology>
    </subcellularLocation>
</comment>